<feature type="domain" description="Retrovirus-related Pol polyprotein from transposon TNT 1-94-like beta-barrel" evidence="3">
    <location>
        <begin position="350"/>
        <end position="427"/>
    </location>
</feature>
<evidence type="ECO:0000259" key="2">
    <source>
        <dbReference type="Pfam" id="PF14244"/>
    </source>
</evidence>
<evidence type="ECO:0000313" key="5">
    <source>
        <dbReference type="RefSeq" id="XP_027345097.1"/>
    </source>
</evidence>
<sequence length="816" mass="92883">MLPRLAPQVRPPINPAADQLSVYYVHPRENPCQALVSLLLLSKNYHAWAHLITRALISKNKFKFVNENLPKPSDDFDPSRVDDNLCNFSDLVHLSKSFIKLQQEILNFKQGTYTVTDYFTQLSTLWEEVNSFHPFPNFSCSVRCVCVTSTCEKLYRSEDYVMKFLAGLNDELDVVKTQILMIDPFPTLDRVFSLVLQQERRISPNIMDDSHAFVNASDSRNKNYGNSKEKNYRYCDHCKRPSHTKDFCYKLHGPSSDLLRKYFRSLNNIVGESSAVNDDDQTSVKAGSEASFSLSAEEYKVVISLLQQANLTGNVPQSQVAALTTRDIDPIHNSGNTFVCTFQSNNASTWIIDSGAIDHIYFDKSLFFIFRSLSFPISVKLPNGSYAIATHSGNVPITSYLTLLDVLFLLEFSVNLISAPKLAKHQYCAIILLSDICIMQDLKRLKKIGSVDLVCGLYTIHSSPSIIHSQPSINNTVSDCSSLKFIVSELPHEISPPAPTDSTSPPVVSEAMALKLAALEGNGTWSLVTLPTDVKPIGCKWVYKIKRKLEGIIERYKDLGILKYFLGLEVAHTISAILVSQKKYYLDLLKDTALTNCKPATTPLDPALKLYQDKVELFLDVSSYRRLVGHLLYLNFARLDITFATQQVSQFMATPTMTHYRAALRIARYLKQAPNWGRCLDTRRSINNYYFFLGNSLVSWHSKKQTIVARSSTEAEYRALSFTVCELQWLDYLFRDLHIQYHKPLVLFYDNQSAIYITQNPVFHERTKHLEIDCHLVREKLLARLFRLLLVSTHNQIAEFFPSLSLQLCFIPFYLS</sequence>
<dbReference type="Pfam" id="PF22936">
    <property type="entry name" value="Pol_BBD"/>
    <property type="match status" value="1"/>
</dbReference>
<organism evidence="4 5">
    <name type="scientific">Abrus precatorius</name>
    <name type="common">Indian licorice</name>
    <name type="synonym">Glycine abrus</name>
    <dbReference type="NCBI Taxonomy" id="3816"/>
    <lineage>
        <taxon>Eukaryota</taxon>
        <taxon>Viridiplantae</taxon>
        <taxon>Streptophyta</taxon>
        <taxon>Embryophyta</taxon>
        <taxon>Tracheophyta</taxon>
        <taxon>Spermatophyta</taxon>
        <taxon>Magnoliopsida</taxon>
        <taxon>eudicotyledons</taxon>
        <taxon>Gunneridae</taxon>
        <taxon>Pentapetalae</taxon>
        <taxon>rosids</taxon>
        <taxon>fabids</taxon>
        <taxon>Fabales</taxon>
        <taxon>Fabaceae</taxon>
        <taxon>Papilionoideae</taxon>
        <taxon>50 kb inversion clade</taxon>
        <taxon>NPAAA clade</taxon>
        <taxon>indigoferoid/millettioid clade</taxon>
        <taxon>Abreae</taxon>
        <taxon>Abrus</taxon>
    </lineage>
</organism>
<protein>
    <submittedName>
        <fullName evidence="5">Uncharacterized protein LOC113857424</fullName>
    </submittedName>
</protein>
<dbReference type="PANTHER" id="PTHR11439">
    <property type="entry name" value="GAG-POL-RELATED RETROTRANSPOSON"/>
    <property type="match status" value="1"/>
</dbReference>
<dbReference type="InterPro" id="IPR043502">
    <property type="entry name" value="DNA/RNA_pol_sf"/>
</dbReference>
<evidence type="ECO:0000259" key="3">
    <source>
        <dbReference type="Pfam" id="PF22936"/>
    </source>
</evidence>
<dbReference type="RefSeq" id="XP_027345097.1">
    <property type="nucleotide sequence ID" value="XM_027489296.1"/>
</dbReference>
<dbReference type="InterPro" id="IPR054722">
    <property type="entry name" value="PolX-like_BBD"/>
</dbReference>
<dbReference type="Proteomes" id="UP000694853">
    <property type="component" value="Unplaced"/>
</dbReference>
<evidence type="ECO:0000313" key="4">
    <source>
        <dbReference type="Proteomes" id="UP000694853"/>
    </source>
</evidence>
<dbReference type="Pfam" id="PF14244">
    <property type="entry name" value="Retrotran_gag_3"/>
    <property type="match status" value="1"/>
</dbReference>
<name>A0A8B8KMM9_ABRPR</name>
<keyword evidence="1" id="KW-0064">Aspartyl protease</keyword>
<dbReference type="SUPFAM" id="SSF56672">
    <property type="entry name" value="DNA/RNA polymerases"/>
    <property type="match status" value="1"/>
</dbReference>
<dbReference type="InterPro" id="IPR029472">
    <property type="entry name" value="Copia-like_N"/>
</dbReference>
<feature type="domain" description="Retrotransposon Copia-like N-terminal" evidence="2">
    <location>
        <begin position="26"/>
        <end position="72"/>
    </location>
</feature>
<keyword evidence="1" id="KW-0378">Hydrolase</keyword>
<keyword evidence="4" id="KW-1185">Reference proteome</keyword>
<gene>
    <name evidence="5" type="primary">LOC113857424</name>
</gene>
<accession>A0A8B8KMM9</accession>
<dbReference type="PANTHER" id="PTHR11439:SF498">
    <property type="entry name" value="DNAK FAMILY PROTEIN"/>
    <property type="match status" value="1"/>
</dbReference>
<dbReference type="GO" id="GO:0004190">
    <property type="term" value="F:aspartic-type endopeptidase activity"/>
    <property type="evidence" value="ECO:0007669"/>
    <property type="project" value="UniProtKB-KW"/>
</dbReference>
<dbReference type="KEGG" id="aprc:113857424"/>
<dbReference type="CDD" id="cd09272">
    <property type="entry name" value="RNase_HI_RT_Ty1"/>
    <property type="match status" value="1"/>
</dbReference>
<dbReference type="AlphaFoldDB" id="A0A8B8KMM9"/>
<reference evidence="4" key="1">
    <citation type="journal article" date="2019" name="Toxins">
        <title>Detection of Abrin-Like and Prepropulchellin-Like Toxin Genes and Transcripts Using Whole Genome Sequencing and Full-Length Transcript Sequencing of Abrus precatorius.</title>
        <authorList>
            <person name="Hovde B.T."/>
            <person name="Daligault H.E."/>
            <person name="Hanschen E.R."/>
            <person name="Kunde Y.A."/>
            <person name="Johnson M.B."/>
            <person name="Starkenburg S.R."/>
            <person name="Johnson S.L."/>
        </authorList>
    </citation>
    <scope>NUCLEOTIDE SEQUENCE [LARGE SCALE GENOMIC DNA]</scope>
</reference>
<keyword evidence="1" id="KW-0645">Protease</keyword>
<dbReference type="GeneID" id="113857424"/>
<reference evidence="5" key="2">
    <citation type="submission" date="2025-08" db="UniProtKB">
        <authorList>
            <consortium name="RefSeq"/>
        </authorList>
    </citation>
    <scope>IDENTIFICATION</scope>
    <source>
        <tissue evidence="5">Young leaves</tissue>
    </source>
</reference>
<evidence type="ECO:0000256" key="1">
    <source>
        <dbReference type="ARBA" id="ARBA00022750"/>
    </source>
</evidence>
<proteinExistence type="predicted"/>
<dbReference type="OrthoDB" id="1110080at2759"/>